<keyword evidence="1" id="KW-0732">Signal</keyword>
<feature type="signal peptide" evidence="1">
    <location>
        <begin position="1"/>
        <end position="24"/>
    </location>
</feature>
<dbReference type="CDD" id="cd00037">
    <property type="entry name" value="CLECT"/>
    <property type="match status" value="1"/>
</dbReference>
<reference evidence="3 4" key="2">
    <citation type="submission" date="2019-01" db="EMBL/GenBank/DDBJ databases">
        <title>The decoding of complex shrimp genome reveals the adaptation for benthos swimmer, frequently molting mechanism and breeding impact on genome.</title>
        <authorList>
            <person name="Sun Y."/>
            <person name="Gao Y."/>
            <person name="Yu Y."/>
        </authorList>
    </citation>
    <scope>NUCLEOTIDE SEQUENCE [LARGE SCALE GENOMIC DNA]</scope>
    <source>
        <tissue evidence="3">Muscle</tissue>
    </source>
</reference>
<keyword evidence="3" id="KW-0430">Lectin</keyword>
<feature type="chain" id="PRO_5019425706" evidence="1">
    <location>
        <begin position="25"/>
        <end position="256"/>
    </location>
</feature>
<organism evidence="3 4">
    <name type="scientific">Penaeus vannamei</name>
    <name type="common">Whiteleg shrimp</name>
    <name type="synonym">Litopenaeus vannamei</name>
    <dbReference type="NCBI Taxonomy" id="6689"/>
    <lineage>
        <taxon>Eukaryota</taxon>
        <taxon>Metazoa</taxon>
        <taxon>Ecdysozoa</taxon>
        <taxon>Arthropoda</taxon>
        <taxon>Crustacea</taxon>
        <taxon>Multicrustacea</taxon>
        <taxon>Malacostraca</taxon>
        <taxon>Eumalacostraca</taxon>
        <taxon>Eucarida</taxon>
        <taxon>Decapoda</taxon>
        <taxon>Dendrobranchiata</taxon>
        <taxon>Penaeoidea</taxon>
        <taxon>Penaeidae</taxon>
        <taxon>Penaeus</taxon>
    </lineage>
</organism>
<dbReference type="AlphaFoldDB" id="A0A423TK35"/>
<feature type="domain" description="C-type lectin" evidence="2">
    <location>
        <begin position="149"/>
        <end position="253"/>
    </location>
</feature>
<evidence type="ECO:0000313" key="4">
    <source>
        <dbReference type="Proteomes" id="UP000283509"/>
    </source>
</evidence>
<dbReference type="InterPro" id="IPR016187">
    <property type="entry name" value="CTDL_fold"/>
</dbReference>
<dbReference type="PANTHER" id="PTHR22803">
    <property type="entry name" value="MANNOSE, PHOSPHOLIPASE, LECTIN RECEPTOR RELATED"/>
    <property type="match status" value="1"/>
</dbReference>
<comment type="caution">
    <text evidence="3">The sequence shown here is derived from an EMBL/GenBank/DDBJ whole genome shotgun (WGS) entry which is preliminary data.</text>
</comment>
<protein>
    <submittedName>
        <fullName evidence="3">C-type lectin protein</fullName>
    </submittedName>
</protein>
<dbReference type="GO" id="GO:0030246">
    <property type="term" value="F:carbohydrate binding"/>
    <property type="evidence" value="ECO:0007669"/>
    <property type="project" value="UniProtKB-KW"/>
</dbReference>
<proteinExistence type="predicted"/>
<dbReference type="InterPro" id="IPR050111">
    <property type="entry name" value="C-type_lectin/snaclec_domain"/>
</dbReference>
<keyword evidence="4" id="KW-1185">Reference proteome</keyword>
<dbReference type="PROSITE" id="PS50041">
    <property type="entry name" value="C_TYPE_LECTIN_2"/>
    <property type="match status" value="1"/>
</dbReference>
<dbReference type="EMBL" id="QCYY01001606">
    <property type="protein sequence ID" value="ROT76828.1"/>
    <property type="molecule type" value="Genomic_DNA"/>
</dbReference>
<dbReference type="OrthoDB" id="6381258at2759"/>
<dbReference type="SUPFAM" id="SSF56436">
    <property type="entry name" value="C-type lectin-like"/>
    <property type="match status" value="1"/>
</dbReference>
<evidence type="ECO:0000256" key="1">
    <source>
        <dbReference type="SAM" id="SignalP"/>
    </source>
</evidence>
<dbReference type="Gene3D" id="3.10.100.10">
    <property type="entry name" value="Mannose-Binding Protein A, subunit A"/>
    <property type="match status" value="1"/>
</dbReference>
<evidence type="ECO:0000259" key="2">
    <source>
        <dbReference type="PROSITE" id="PS50041"/>
    </source>
</evidence>
<gene>
    <name evidence="3" type="ORF">C7M84_004571</name>
</gene>
<accession>A0A423TK35</accession>
<sequence length="256" mass="27727">MTPSKIPNLLLLGVLWRALGTVSGMVAWYPASVNDTSLAAAKRMVVNDIRDLTCALKATKTPWCEVFCFEGGRCALYNVTVAGYHDDSPVAPATPCYTRHSCVFNGVGYEHDEDFVGDCTPMKCWEHTAISTAPRGKSPSCAAPFTPAPNAGCVYYHNATVTWCDARLLCKDLGADLSVPADVTAFTAWAASFGQDIWIGIRSRTWLDGRPVTEWQSTQPNGAVDDECGMASPLFVDGVDDKICGYLTGFVCELKF</sequence>
<dbReference type="Pfam" id="PF00059">
    <property type="entry name" value="Lectin_C"/>
    <property type="match status" value="1"/>
</dbReference>
<evidence type="ECO:0000313" key="3">
    <source>
        <dbReference type="EMBL" id="ROT76828.1"/>
    </source>
</evidence>
<dbReference type="InterPro" id="IPR001304">
    <property type="entry name" value="C-type_lectin-like"/>
</dbReference>
<name>A0A423TK35_PENVA</name>
<dbReference type="Proteomes" id="UP000283509">
    <property type="component" value="Unassembled WGS sequence"/>
</dbReference>
<dbReference type="InterPro" id="IPR016186">
    <property type="entry name" value="C-type_lectin-like/link_sf"/>
</dbReference>
<dbReference type="SMART" id="SM00034">
    <property type="entry name" value="CLECT"/>
    <property type="match status" value="1"/>
</dbReference>
<reference evidence="3 4" key="1">
    <citation type="submission" date="2018-04" db="EMBL/GenBank/DDBJ databases">
        <authorList>
            <person name="Zhang X."/>
            <person name="Yuan J."/>
            <person name="Li F."/>
            <person name="Xiang J."/>
        </authorList>
    </citation>
    <scope>NUCLEOTIDE SEQUENCE [LARGE SCALE GENOMIC DNA]</scope>
    <source>
        <tissue evidence="3">Muscle</tissue>
    </source>
</reference>